<organism evidence="7 8">
    <name type="scientific">Paludibacterium purpuratum</name>
    <dbReference type="NCBI Taxonomy" id="1144873"/>
    <lineage>
        <taxon>Bacteria</taxon>
        <taxon>Pseudomonadati</taxon>
        <taxon>Pseudomonadota</taxon>
        <taxon>Betaproteobacteria</taxon>
        <taxon>Neisseriales</taxon>
        <taxon>Chromobacteriaceae</taxon>
        <taxon>Paludibacterium</taxon>
    </lineage>
</organism>
<keyword evidence="8" id="KW-1185">Reference proteome</keyword>
<dbReference type="Proteomes" id="UP000295611">
    <property type="component" value="Unassembled WGS sequence"/>
</dbReference>
<dbReference type="PANTHER" id="PTHR43174:SF2">
    <property type="entry name" value="UDP-N-ACETYLGLUCOSAMINE 2-EPIMERASE"/>
    <property type="match status" value="1"/>
</dbReference>
<evidence type="ECO:0000259" key="6">
    <source>
        <dbReference type="Pfam" id="PF02350"/>
    </source>
</evidence>
<dbReference type="EMBL" id="SNZP01000001">
    <property type="protein sequence ID" value="TDR82791.1"/>
    <property type="molecule type" value="Genomic_DNA"/>
</dbReference>
<evidence type="ECO:0000313" key="8">
    <source>
        <dbReference type="Proteomes" id="UP000295611"/>
    </source>
</evidence>
<comment type="caution">
    <text evidence="7">The sequence shown here is derived from an EMBL/GenBank/DDBJ whole genome shotgun (WGS) entry which is preliminary data.</text>
</comment>
<proteinExistence type="inferred from homology"/>
<comment type="similarity">
    <text evidence="3 5">Belongs to the UDP-N-acetylglucosamine 2-epimerase family.</text>
</comment>
<name>A0A4R7BCU7_9NEIS</name>
<evidence type="ECO:0000256" key="3">
    <source>
        <dbReference type="ARBA" id="ARBA00038209"/>
    </source>
</evidence>
<dbReference type="PANTHER" id="PTHR43174">
    <property type="entry name" value="UDP-N-ACETYLGLUCOSAMINE 2-EPIMERASE"/>
    <property type="match status" value="1"/>
</dbReference>
<protein>
    <recommendedName>
        <fullName evidence="4">UDP-N-acetylglucosamine 2-epimerase (non-hydrolyzing)</fullName>
        <ecNumber evidence="4">5.1.3.14</ecNumber>
    </recommendedName>
</protein>
<dbReference type="InterPro" id="IPR003331">
    <property type="entry name" value="UDP_GlcNAc_Epimerase_2_dom"/>
</dbReference>
<evidence type="ECO:0000313" key="7">
    <source>
        <dbReference type="EMBL" id="TDR82791.1"/>
    </source>
</evidence>
<evidence type="ECO:0000256" key="1">
    <source>
        <dbReference type="ARBA" id="ARBA00023235"/>
    </source>
</evidence>
<dbReference type="NCBIfam" id="TIGR00236">
    <property type="entry name" value="wecB"/>
    <property type="match status" value="1"/>
</dbReference>
<gene>
    <name evidence="7" type="ORF">DFP86_101180</name>
</gene>
<sequence length="370" mass="41132">MQPQDILIISGTRPAIIKLAPLYHALRQTDWARPCWLHSGQHGELASQMLSSFAIQPDIHLSRQGDSLFEFGQGFRAQMEEVMRRRRWSLVIVQGDTEDAFIGALAGFYHQVPVAHVEAGLRTHRLDRPFPEEGIRQMISRVARFHYAPTRQAADDLAAELGRGSDIVVTGNTVVDAQQWIAARHAIRRRATGHGHLLLTLHRRENWGGDLEAICGAIADIAARYPQLPIRFPVHPNPTVKAPVHRLLGHLPNISLSAPLDYPAMQQALADAWLVMTDSGGLQEEAPTFGAPLLVLREETERPEAVIAGCARIAGTRRDKIVAEFERLWHHPEQHQALQAAVNPFGDGHACTRIVEHLAQALCAHPREQA</sequence>
<dbReference type="Pfam" id="PF02350">
    <property type="entry name" value="Epimerase_2"/>
    <property type="match status" value="1"/>
</dbReference>
<comment type="catalytic activity">
    <reaction evidence="2">
        <text>UDP-N-acetyl-alpha-D-glucosamine = UDP-N-acetyl-alpha-D-mannosamine</text>
        <dbReference type="Rhea" id="RHEA:17213"/>
        <dbReference type="ChEBI" id="CHEBI:57705"/>
        <dbReference type="ChEBI" id="CHEBI:68623"/>
        <dbReference type="EC" id="5.1.3.14"/>
    </reaction>
</comment>
<dbReference type="GO" id="GO:0008761">
    <property type="term" value="F:UDP-N-acetylglucosamine 2-epimerase activity"/>
    <property type="evidence" value="ECO:0007669"/>
    <property type="project" value="UniProtKB-EC"/>
</dbReference>
<dbReference type="Gene3D" id="3.40.50.2000">
    <property type="entry name" value="Glycogen Phosphorylase B"/>
    <property type="match status" value="2"/>
</dbReference>
<dbReference type="CDD" id="cd03786">
    <property type="entry name" value="GTB_UDP-GlcNAc_2-Epimerase"/>
    <property type="match status" value="1"/>
</dbReference>
<dbReference type="EC" id="5.1.3.14" evidence="4"/>
<keyword evidence="1 5" id="KW-0413">Isomerase</keyword>
<dbReference type="SUPFAM" id="SSF53756">
    <property type="entry name" value="UDP-Glycosyltransferase/glycogen phosphorylase"/>
    <property type="match status" value="1"/>
</dbReference>
<reference evidence="7 8" key="1">
    <citation type="submission" date="2019-03" db="EMBL/GenBank/DDBJ databases">
        <title>Genomic Encyclopedia of Type Strains, Phase III (KMG-III): the genomes of soil and plant-associated and newly described type strains.</title>
        <authorList>
            <person name="Whitman W."/>
        </authorList>
    </citation>
    <scope>NUCLEOTIDE SEQUENCE [LARGE SCALE GENOMIC DNA]</scope>
    <source>
        <strain evidence="7 8">CECT 8976</strain>
    </source>
</reference>
<dbReference type="RefSeq" id="WP_208108168.1">
    <property type="nucleotide sequence ID" value="NZ_SNZP01000001.1"/>
</dbReference>
<evidence type="ECO:0000256" key="2">
    <source>
        <dbReference type="ARBA" id="ARBA00036080"/>
    </source>
</evidence>
<dbReference type="AlphaFoldDB" id="A0A4R7BCU7"/>
<evidence type="ECO:0000256" key="4">
    <source>
        <dbReference type="ARBA" id="ARBA00038858"/>
    </source>
</evidence>
<evidence type="ECO:0000256" key="5">
    <source>
        <dbReference type="RuleBase" id="RU003513"/>
    </source>
</evidence>
<dbReference type="InterPro" id="IPR029767">
    <property type="entry name" value="WecB-like"/>
</dbReference>
<feature type="domain" description="UDP-N-acetylglucosamine 2-epimerase" evidence="6">
    <location>
        <begin position="25"/>
        <end position="358"/>
    </location>
</feature>
<accession>A0A4R7BCU7</accession>